<name>A0A2U3LYJ1_9FIRM</name>
<dbReference type="AlphaFoldDB" id="A0A2U3LYJ1"/>
<accession>A0A2U3LYJ1</accession>
<sequence>MVLGSLGIAMAMVSFFVAVDWGVLGAAEPQPLSNKLVDTTKLSKTIDTDFNRLFIIWMPPLCILGRIFLLSIIFNSIDKVCNVSNKSNYAFEKIQNVVAFKKRLP</sequence>
<reference evidence="3" key="1">
    <citation type="submission" date="2018-02" db="EMBL/GenBank/DDBJ databases">
        <authorList>
            <person name="Hausmann B."/>
        </authorList>
    </citation>
    <scope>NUCLEOTIDE SEQUENCE [LARGE SCALE GENOMIC DNA]</scope>
    <source>
        <strain evidence="3">Peat soil MAG SbF1</strain>
    </source>
</reference>
<protein>
    <submittedName>
        <fullName evidence="2">Uncharacterized protein</fullName>
    </submittedName>
</protein>
<keyword evidence="1" id="KW-0812">Transmembrane</keyword>
<evidence type="ECO:0000313" key="3">
    <source>
        <dbReference type="Proteomes" id="UP000238916"/>
    </source>
</evidence>
<dbReference type="EMBL" id="OMOF01000971">
    <property type="protein sequence ID" value="SPF57007.1"/>
    <property type="molecule type" value="Genomic_DNA"/>
</dbReference>
<evidence type="ECO:0000313" key="2">
    <source>
        <dbReference type="EMBL" id="SPF57007.1"/>
    </source>
</evidence>
<keyword evidence="1" id="KW-1133">Transmembrane helix</keyword>
<gene>
    <name evidence="2" type="ORF">SBF1_990009</name>
</gene>
<evidence type="ECO:0000256" key="1">
    <source>
        <dbReference type="SAM" id="Phobius"/>
    </source>
</evidence>
<dbReference type="Proteomes" id="UP000238916">
    <property type="component" value="Unassembled WGS sequence"/>
</dbReference>
<feature type="transmembrane region" description="Helical" evidence="1">
    <location>
        <begin position="54"/>
        <end position="77"/>
    </location>
</feature>
<proteinExistence type="predicted"/>
<keyword evidence="1" id="KW-0472">Membrane</keyword>
<organism evidence="2 3">
    <name type="scientific">Candidatus Desulfosporosinus infrequens</name>
    <dbReference type="NCBI Taxonomy" id="2043169"/>
    <lineage>
        <taxon>Bacteria</taxon>
        <taxon>Bacillati</taxon>
        <taxon>Bacillota</taxon>
        <taxon>Clostridia</taxon>
        <taxon>Eubacteriales</taxon>
        <taxon>Desulfitobacteriaceae</taxon>
        <taxon>Desulfosporosinus</taxon>
    </lineage>
</organism>